<comment type="similarity">
    <text evidence="1 3">Belongs to the Nudix hydrolase family.</text>
</comment>
<dbReference type="EMBL" id="JACTNZ010000013">
    <property type="protein sequence ID" value="KAG5516249.1"/>
    <property type="molecule type" value="Genomic_DNA"/>
</dbReference>
<dbReference type="GO" id="GO:0051287">
    <property type="term" value="F:NAD binding"/>
    <property type="evidence" value="ECO:0007669"/>
    <property type="project" value="TreeGrafter"/>
</dbReference>
<dbReference type="Gene3D" id="3.90.79.10">
    <property type="entry name" value="Nucleoside Triphosphate Pyrophosphohydrolase"/>
    <property type="match status" value="1"/>
</dbReference>
<evidence type="ECO:0000259" key="4">
    <source>
        <dbReference type="PROSITE" id="PS51462"/>
    </source>
</evidence>
<dbReference type="GO" id="GO:0035529">
    <property type="term" value="F:NADH pyrophosphatase activity"/>
    <property type="evidence" value="ECO:0007669"/>
    <property type="project" value="TreeGrafter"/>
</dbReference>
<dbReference type="InterPro" id="IPR040618">
    <property type="entry name" value="Pre-Nudix"/>
</dbReference>
<organism evidence="5 6">
    <name type="scientific">Rhododendron griersonianum</name>
    <dbReference type="NCBI Taxonomy" id="479676"/>
    <lineage>
        <taxon>Eukaryota</taxon>
        <taxon>Viridiplantae</taxon>
        <taxon>Streptophyta</taxon>
        <taxon>Embryophyta</taxon>
        <taxon>Tracheophyta</taxon>
        <taxon>Spermatophyta</taxon>
        <taxon>Magnoliopsida</taxon>
        <taxon>eudicotyledons</taxon>
        <taxon>Gunneridae</taxon>
        <taxon>Pentapetalae</taxon>
        <taxon>asterids</taxon>
        <taxon>Ericales</taxon>
        <taxon>Ericaceae</taxon>
        <taxon>Ericoideae</taxon>
        <taxon>Rhodoreae</taxon>
        <taxon>Rhododendron</taxon>
    </lineage>
</organism>
<reference evidence="5 6" key="1">
    <citation type="submission" date="2020-08" db="EMBL/GenBank/DDBJ databases">
        <title>Plant Genome Project.</title>
        <authorList>
            <person name="Zhang R.-G."/>
        </authorList>
    </citation>
    <scope>NUCLEOTIDE SEQUENCE [LARGE SCALE GENOMIC DNA]</scope>
    <source>
        <strain evidence="5">WSP0</strain>
        <tissue evidence="5">Leaf</tissue>
    </source>
</reference>
<dbReference type="InterPro" id="IPR020476">
    <property type="entry name" value="Nudix_hydrolase"/>
</dbReference>
<sequence length="316" mass="35633">MYMFRNLCTGVSRITVRFGTRSMSISSSRSVDQLLSGRNDDHGGVIVEMSTEPVDAVVFGSLLRASILHWRQEGKKGVWIKVPIELVNLVEPAVKVSVFALLQSSCFGMLFHASLQEGFYFHHAEPKYLMLVYWIPETPSTIPVNATHRVGIGGFVMNEKKEVLVVQEKSGILRGTGVWKFPTGVVEEGEDICDAAVREVKEETGIDTKFVEILAFRQSHKSFFEKSDLFFVCLLQPLSFNIQPQESEIEAAQWMPFEEYTAQQFVQKNEVLKYVSDVCLSKREGKYSGFSPVPTTGSFSTTESYLYLNRHCLNSP</sequence>
<dbReference type="PRINTS" id="PR00502">
    <property type="entry name" value="NUDIXFAMILY"/>
</dbReference>
<dbReference type="PROSITE" id="PS00893">
    <property type="entry name" value="NUDIX_BOX"/>
    <property type="match status" value="1"/>
</dbReference>
<keyword evidence="6" id="KW-1185">Reference proteome</keyword>
<dbReference type="AlphaFoldDB" id="A0AAV6HTM9"/>
<dbReference type="PRINTS" id="PR01356">
    <property type="entry name" value="GFGPROTEIN"/>
</dbReference>
<accession>A0AAV6HTM9</accession>
<dbReference type="Pfam" id="PF18290">
    <property type="entry name" value="Nudix_hydro"/>
    <property type="match status" value="1"/>
</dbReference>
<dbReference type="PROSITE" id="PS51462">
    <property type="entry name" value="NUDIX"/>
    <property type="match status" value="1"/>
</dbReference>
<name>A0AAV6HTM9_9ERIC</name>
<evidence type="ECO:0000256" key="2">
    <source>
        <dbReference type="ARBA" id="ARBA00022801"/>
    </source>
</evidence>
<feature type="domain" description="Nudix hydrolase" evidence="4">
    <location>
        <begin position="147"/>
        <end position="279"/>
    </location>
</feature>
<protein>
    <recommendedName>
        <fullName evidence="4">Nudix hydrolase domain-containing protein</fullName>
    </recommendedName>
</protein>
<evidence type="ECO:0000256" key="1">
    <source>
        <dbReference type="ARBA" id="ARBA00005582"/>
    </source>
</evidence>
<gene>
    <name evidence="5" type="ORF">RHGRI_037070</name>
</gene>
<keyword evidence="2 3" id="KW-0378">Hydrolase</keyword>
<dbReference type="SUPFAM" id="SSF55811">
    <property type="entry name" value="Nudix"/>
    <property type="match status" value="1"/>
</dbReference>
<dbReference type="Proteomes" id="UP000823749">
    <property type="component" value="Chromosome 13"/>
</dbReference>
<evidence type="ECO:0000256" key="3">
    <source>
        <dbReference type="RuleBase" id="RU003476"/>
    </source>
</evidence>
<dbReference type="CDD" id="cd04670">
    <property type="entry name" value="NUDIX_ASFGF2_Nudt6"/>
    <property type="match status" value="1"/>
</dbReference>
<dbReference type="Gene3D" id="3.40.630.30">
    <property type="match status" value="1"/>
</dbReference>
<dbReference type="PANTHER" id="PTHR13994">
    <property type="entry name" value="NUDIX HYDROLASE RELATED"/>
    <property type="match status" value="1"/>
</dbReference>
<evidence type="ECO:0000313" key="6">
    <source>
        <dbReference type="Proteomes" id="UP000823749"/>
    </source>
</evidence>
<comment type="caution">
    <text evidence="5">The sequence shown here is derived from an EMBL/GenBank/DDBJ whole genome shotgun (WGS) entry which is preliminary data.</text>
</comment>
<dbReference type="InterPro" id="IPR003293">
    <property type="entry name" value="Nudix_hydrolase6-like"/>
</dbReference>
<dbReference type="PANTHER" id="PTHR13994:SF29">
    <property type="entry name" value="NUDIX HYDROLASE 2"/>
    <property type="match status" value="1"/>
</dbReference>
<evidence type="ECO:0000313" key="5">
    <source>
        <dbReference type="EMBL" id="KAG5516249.1"/>
    </source>
</evidence>
<dbReference type="InterPro" id="IPR015797">
    <property type="entry name" value="NUDIX_hydrolase-like_dom_sf"/>
</dbReference>
<dbReference type="FunFam" id="3.90.79.10:FF:000015">
    <property type="entry name" value="Nudix hydrolase 8"/>
    <property type="match status" value="1"/>
</dbReference>
<dbReference type="GO" id="GO:0047631">
    <property type="term" value="F:ADP-ribose diphosphatase activity"/>
    <property type="evidence" value="ECO:0007669"/>
    <property type="project" value="TreeGrafter"/>
</dbReference>
<dbReference type="Pfam" id="PF00293">
    <property type="entry name" value="NUDIX"/>
    <property type="match status" value="1"/>
</dbReference>
<dbReference type="InterPro" id="IPR020084">
    <property type="entry name" value="NUDIX_hydrolase_CS"/>
</dbReference>
<proteinExistence type="inferred from homology"/>
<dbReference type="InterPro" id="IPR000086">
    <property type="entry name" value="NUDIX_hydrolase_dom"/>
</dbReference>